<dbReference type="Gene3D" id="3.30.70.3580">
    <property type="entry name" value="Antirestriction protein"/>
    <property type="match status" value="1"/>
</dbReference>
<reference evidence="1" key="1">
    <citation type="journal article" date="2018" name="Genome Biol.">
        <title>SKESA: strategic k-mer extension for scrupulous assemblies.</title>
        <authorList>
            <person name="Souvorov A."/>
            <person name="Agarwala R."/>
            <person name="Lipman D.J."/>
        </authorList>
    </citation>
    <scope>NUCLEOTIDE SEQUENCE</scope>
    <source>
        <strain evidence="1">YDC697-2</strain>
    </source>
</reference>
<proteinExistence type="predicted"/>
<protein>
    <submittedName>
        <fullName evidence="1">Uncharacterized protein</fullName>
    </submittedName>
</protein>
<comment type="caution">
    <text evidence="1">The sequence shown here is derived from an EMBL/GenBank/DDBJ whole genome shotgun (WGS) entry which is preliminary data.</text>
</comment>
<dbReference type="EMBL" id="DACSDU010000044">
    <property type="protein sequence ID" value="HAT1588907.1"/>
    <property type="molecule type" value="Genomic_DNA"/>
</dbReference>
<accession>A0A8H9P0I2</accession>
<dbReference type="AlphaFoldDB" id="A0A8H9P0I2"/>
<name>A0A8H9P0I2_9ENTR</name>
<gene>
    <name evidence="1" type="ORF">I8Y00_005317</name>
</gene>
<organism evidence="1">
    <name type="scientific">Citrobacter farmeri</name>
    <dbReference type="NCBI Taxonomy" id="67824"/>
    <lineage>
        <taxon>Bacteria</taxon>
        <taxon>Pseudomonadati</taxon>
        <taxon>Pseudomonadota</taxon>
        <taxon>Gammaproteobacteria</taxon>
        <taxon>Enterobacterales</taxon>
        <taxon>Enterobacteriaceae</taxon>
        <taxon>Citrobacter</taxon>
    </lineage>
</organism>
<evidence type="ECO:0000313" key="1">
    <source>
        <dbReference type="EMBL" id="HAT1588907.1"/>
    </source>
</evidence>
<dbReference type="RefSeq" id="WP_044702659.1">
    <property type="nucleotide sequence ID" value="NZ_JAAMQE010000005.1"/>
</dbReference>
<sequence length="145" mass="16795">MNTIMLNSRAELTKATINLFGLFSQYIPEVVADYMAEYVFCYRHKGFAIREIENGQGYFLPLHMERISMITPMERQLHDVSPDVLGILVTLHCYSICIQSDLQDLSENARIYALEQIEIIKKKRKLLMDHALKTLSPDDIVMLLK</sequence>
<reference evidence="1" key="2">
    <citation type="submission" date="2020-11" db="EMBL/GenBank/DDBJ databases">
        <authorList>
            <consortium name="NCBI Pathogen Detection Project"/>
        </authorList>
    </citation>
    <scope>NUCLEOTIDE SEQUENCE</scope>
    <source>
        <strain evidence="1">YDC697-2</strain>
    </source>
</reference>
<dbReference type="Proteomes" id="UP000864563">
    <property type="component" value="Unassembled WGS sequence"/>
</dbReference>
<dbReference type="InterPro" id="IPR042297">
    <property type="entry name" value="Antirestriction_sf"/>
</dbReference>